<evidence type="ECO:0008006" key="3">
    <source>
        <dbReference type="Google" id="ProtNLM"/>
    </source>
</evidence>
<feature type="chain" id="PRO_5025574274" description="Secreted protein" evidence="1">
    <location>
        <begin position="18"/>
        <end position="187"/>
    </location>
</feature>
<dbReference type="EMBL" id="GIFC01013398">
    <property type="protein sequence ID" value="MXU95481.1"/>
    <property type="molecule type" value="Transcribed_RNA"/>
</dbReference>
<accession>A0A6B0V173</accession>
<evidence type="ECO:0000313" key="2">
    <source>
        <dbReference type="EMBL" id="MXU95481.1"/>
    </source>
</evidence>
<proteinExistence type="predicted"/>
<reference evidence="2" key="1">
    <citation type="submission" date="2019-12" db="EMBL/GenBank/DDBJ databases">
        <title>An insight into the sialome of adult female Ixodes ricinus ticks feeding for 6 days.</title>
        <authorList>
            <person name="Perner J."/>
            <person name="Ribeiro J.M.C."/>
        </authorList>
    </citation>
    <scope>NUCLEOTIDE SEQUENCE</scope>
    <source>
        <strain evidence="2">Semi-engorged</strain>
        <tissue evidence="2">Salivary glands</tissue>
    </source>
</reference>
<evidence type="ECO:0000256" key="1">
    <source>
        <dbReference type="SAM" id="SignalP"/>
    </source>
</evidence>
<protein>
    <recommendedName>
        <fullName evidence="3">Secreted protein</fullName>
    </recommendedName>
</protein>
<name>A0A6B0V173_IXORI</name>
<organism evidence="2">
    <name type="scientific">Ixodes ricinus</name>
    <name type="common">Common tick</name>
    <name type="synonym">Acarus ricinus</name>
    <dbReference type="NCBI Taxonomy" id="34613"/>
    <lineage>
        <taxon>Eukaryota</taxon>
        <taxon>Metazoa</taxon>
        <taxon>Ecdysozoa</taxon>
        <taxon>Arthropoda</taxon>
        <taxon>Chelicerata</taxon>
        <taxon>Arachnida</taxon>
        <taxon>Acari</taxon>
        <taxon>Parasitiformes</taxon>
        <taxon>Ixodida</taxon>
        <taxon>Ixodoidea</taxon>
        <taxon>Ixodidae</taxon>
        <taxon>Ixodinae</taxon>
        <taxon>Ixodes</taxon>
    </lineage>
</organism>
<dbReference type="AlphaFoldDB" id="A0A6B0V173"/>
<sequence>MFAAAPFLLGCLRFLKALIVASVVASHVPRHQHGCQRLLVVWKVAMTYWRRRRNGLLHERRKSAEERLHRRNRHCKRRKRRCIVMLVMRFWHTSSVTGRRATFLFARRGGRAGCILSPGLIRLPLPRKLSLRRKQLGEVDLLLIAIADVADGAGLLVHALDLGLVAPAVHGVGAPAEISHLPVPSFG</sequence>
<feature type="signal peptide" evidence="1">
    <location>
        <begin position="1"/>
        <end position="17"/>
    </location>
</feature>
<keyword evidence="1" id="KW-0732">Signal</keyword>